<dbReference type="Pfam" id="PF02311">
    <property type="entry name" value="AraC_binding"/>
    <property type="match status" value="1"/>
</dbReference>
<organism evidence="5 6">
    <name type="scientific">Paenibacillus psychroresistens</name>
    <dbReference type="NCBI Taxonomy" id="1778678"/>
    <lineage>
        <taxon>Bacteria</taxon>
        <taxon>Bacillati</taxon>
        <taxon>Bacillota</taxon>
        <taxon>Bacilli</taxon>
        <taxon>Bacillales</taxon>
        <taxon>Paenibacillaceae</taxon>
        <taxon>Paenibacillus</taxon>
    </lineage>
</organism>
<dbReference type="InterPro" id="IPR018060">
    <property type="entry name" value="HTH_AraC"/>
</dbReference>
<dbReference type="PROSITE" id="PS01124">
    <property type="entry name" value="HTH_ARAC_FAMILY_2"/>
    <property type="match status" value="1"/>
</dbReference>
<dbReference type="InterPro" id="IPR020449">
    <property type="entry name" value="Tscrpt_reg_AraC-type_HTH"/>
</dbReference>
<keyword evidence="3" id="KW-0804">Transcription</keyword>
<evidence type="ECO:0000256" key="3">
    <source>
        <dbReference type="ARBA" id="ARBA00023163"/>
    </source>
</evidence>
<evidence type="ECO:0000313" key="6">
    <source>
        <dbReference type="Proteomes" id="UP000426246"/>
    </source>
</evidence>
<dbReference type="SUPFAM" id="SSF46689">
    <property type="entry name" value="Homeodomain-like"/>
    <property type="match status" value="2"/>
</dbReference>
<evidence type="ECO:0000313" key="5">
    <source>
        <dbReference type="EMBL" id="QGR00018.1"/>
    </source>
</evidence>
<dbReference type="InterPro" id="IPR003313">
    <property type="entry name" value="AraC-bd"/>
</dbReference>
<gene>
    <name evidence="5" type="ORF">EHS13_09250</name>
</gene>
<dbReference type="InterPro" id="IPR009057">
    <property type="entry name" value="Homeodomain-like_sf"/>
</dbReference>
<accession>A0A6B8RVS1</accession>
<dbReference type="SUPFAM" id="SSF51215">
    <property type="entry name" value="Regulatory protein AraC"/>
    <property type="match status" value="1"/>
</dbReference>
<sequence length="261" mass="30966">MHFQMKLHAHPFYEIYYFRQGKCTYLIGDQIYVLSPGDLILMHGLTLHSPSVDPEVEYKRTIIHFEPAYIANMIQPPFSLNVLKPFQELRNHRFQLQGEERSQMEASLLTLEQLFTQQDAISYHRFHALLLDLLFMIYGYCQKPLGDKPEFPSSKEHHVQRIITFVEENFQEDIHLDEIEGSIHLSKYYLVKIFKEVTGITIFTYLYQRRINQAKILFLLEKQKSVTDICYEIGFKHPAHFSRIFKQLVGCTPEKYRKSIL</sequence>
<dbReference type="InterPro" id="IPR014710">
    <property type="entry name" value="RmlC-like_jellyroll"/>
</dbReference>
<evidence type="ECO:0000256" key="2">
    <source>
        <dbReference type="ARBA" id="ARBA00023125"/>
    </source>
</evidence>
<dbReference type="Proteomes" id="UP000426246">
    <property type="component" value="Chromosome"/>
</dbReference>
<dbReference type="Gene3D" id="1.10.10.60">
    <property type="entry name" value="Homeodomain-like"/>
    <property type="match status" value="2"/>
</dbReference>
<dbReference type="GO" id="GO:0003700">
    <property type="term" value="F:DNA-binding transcription factor activity"/>
    <property type="evidence" value="ECO:0007669"/>
    <property type="project" value="InterPro"/>
</dbReference>
<keyword evidence="1" id="KW-0805">Transcription regulation</keyword>
<dbReference type="PRINTS" id="PR00032">
    <property type="entry name" value="HTHARAC"/>
</dbReference>
<evidence type="ECO:0000256" key="1">
    <source>
        <dbReference type="ARBA" id="ARBA00023015"/>
    </source>
</evidence>
<proteinExistence type="predicted"/>
<dbReference type="EMBL" id="CP034235">
    <property type="protein sequence ID" value="QGR00018.1"/>
    <property type="molecule type" value="Genomic_DNA"/>
</dbReference>
<dbReference type="PANTHER" id="PTHR43280:SF28">
    <property type="entry name" value="HTH-TYPE TRANSCRIPTIONAL ACTIVATOR RHAS"/>
    <property type="match status" value="1"/>
</dbReference>
<dbReference type="InterPro" id="IPR037923">
    <property type="entry name" value="HTH-like"/>
</dbReference>
<dbReference type="GO" id="GO:0043565">
    <property type="term" value="F:sequence-specific DNA binding"/>
    <property type="evidence" value="ECO:0007669"/>
    <property type="project" value="InterPro"/>
</dbReference>
<dbReference type="KEGG" id="ppsc:EHS13_09250"/>
<keyword evidence="6" id="KW-1185">Reference proteome</keyword>
<dbReference type="PANTHER" id="PTHR43280">
    <property type="entry name" value="ARAC-FAMILY TRANSCRIPTIONAL REGULATOR"/>
    <property type="match status" value="1"/>
</dbReference>
<dbReference type="AlphaFoldDB" id="A0A6B8RVS1"/>
<keyword evidence="2" id="KW-0238">DNA-binding</keyword>
<protein>
    <submittedName>
        <fullName evidence="5">AraC family transcriptional regulator</fullName>
    </submittedName>
</protein>
<reference evidence="6" key="1">
    <citation type="submission" date="2018-11" db="EMBL/GenBank/DDBJ databases">
        <title>Complete genome sequence of Paenibacillus sp. ML311-T8.</title>
        <authorList>
            <person name="Nam Y.-D."/>
            <person name="Kang J."/>
            <person name="Chung W.-H."/>
            <person name="Park Y.S."/>
        </authorList>
    </citation>
    <scope>NUCLEOTIDE SEQUENCE [LARGE SCALE GENOMIC DNA]</scope>
    <source>
        <strain evidence="6">ML311-T8</strain>
    </source>
</reference>
<dbReference type="SMART" id="SM00342">
    <property type="entry name" value="HTH_ARAC"/>
    <property type="match status" value="1"/>
</dbReference>
<dbReference type="Pfam" id="PF12833">
    <property type="entry name" value="HTH_18"/>
    <property type="match status" value="1"/>
</dbReference>
<dbReference type="OrthoDB" id="2713997at2"/>
<name>A0A6B8RVS1_9BACL</name>
<dbReference type="Gene3D" id="2.60.120.10">
    <property type="entry name" value="Jelly Rolls"/>
    <property type="match status" value="1"/>
</dbReference>
<evidence type="ECO:0000259" key="4">
    <source>
        <dbReference type="PROSITE" id="PS01124"/>
    </source>
</evidence>
<feature type="domain" description="HTH araC/xylS-type" evidence="4">
    <location>
        <begin position="160"/>
        <end position="259"/>
    </location>
</feature>